<dbReference type="GeneID" id="7844666"/>
<keyword evidence="1" id="KW-0175">Coiled coil</keyword>
<evidence type="ECO:0000256" key="1">
    <source>
        <dbReference type="SAM" id="Coils"/>
    </source>
</evidence>
<evidence type="ECO:0000313" key="3">
    <source>
        <dbReference type="Proteomes" id="UP000009168"/>
    </source>
</evidence>
<reference evidence="3" key="1">
    <citation type="journal article" date="2006" name="PLoS Biol.">
        <title>Macronuclear genome sequence of the ciliate Tetrahymena thermophila, a model eukaryote.</title>
        <authorList>
            <person name="Eisen J.A."/>
            <person name="Coyne R.S."/>
            <person name="Wu M."/>
            <person name="Wu D."/>
            <person name="Thiagarajan M."/>
            <person name="Wortman J.R."/>
            <person name="Badger J.H."/>
            <person name="Ren Q."/>
            <person name="Amedeo P."/>
            <person name="Jones K.M."/>
            <person name="Tallon L.J."/>
            <person name="Delcher A.L."/>
            <person name="Salzberg S.L."/>
            <person name="Silva J.C."/>
            <person name="Haas B.J."/>
            <person name="Majoros W.H."/>
            <person name="Farzad M."/>
            <person name="Carlton J.M."/>
            <person name="Smith R.K. Jr."/>
            <person name="Garg J."/>
            <person name="Pearlman R.E."/>
            <person name="Karrer K.M."/>
            <person name="Sun L."/>
            <person name="Manning G."/>
            <person name="Elde N.C."/>
            <person name="Turkewitz A.P."/>
            <person name="Asai D.J."/>
            <person name="Wilkes D.E."/>
            <person name="Wang Y."/>
            <person name="Cai H."/>
            <person name="Collins K."/>
            <person name="Stewart B.A."/>
            <person name="Lee S.R."/>
            <person name="Wilamowska K."/>
            <person name="Weinberg Z."/>
            <person name="Ruzzo W.L."/>
            <person name="Wloga D."/>
            <person name="Gaertig J."/>
            <person name="Frankel J."/>
            <person name="Tsao C.-C."/>
            <person name="Gorovsky M.A."/>
            <person name="Keeling P.J."/>
            <person name="Waller R.F."/>
            <person name="Patron N.J."/>
            <person name="Cherry J.M."/>
            <person name="Stover N.A."/>
            <person name="Krieger C.J."/>
            <person name="del Toro C."/>
            <person name="Ryder H.F."/>
            <person name="Williamson S.C."/>
            <person name="Barbeau R.A."/>
            <person name="Hamilton E.P."/>
            <person name="Orias E."/>
        </authorList>
    </citation>
    <scope>NUCLEOTIDE SEQUENCE [LARGE SCALE GENOMIC DNA]</scope>
    <source>
        <strain evidence="3">SB210</strain>
    </source>
</reference>
<name>I7MJG5_TETTS</name>
<proteinExistence type="predicted"/>
<sequence length="264" mass="31119">MDANYLEDLEVKNIIEGSICSVEYDNNICVGQLNTNFLSTRADTNTFGFTTYEYFDNKDQKGQESDNFFEEYLVGDNDQIAQEEIPNDNNFNEQKTLDIVFSKNTKKNYNHTYQNLGTQYYNFIKKAISQQDMQGIGILKFEYELILEEAKKLGQFKSKTELINIHTPISQETKIQDNLNYVDLITEKLQKTEPDLKERIKKYNSFVKINKKLLSQFKEETLKYLKNFEKEVLETENQKSQKKLQIYEQIKTGIDKLEEKIKYA</sequence>
<dbReference type="HOGENOM" id="CLU_1055507_0_0_1"/>
<dbReference type="AlphaFoldDB" id="I7MJG5"/>
<dbReference type="RefSeq" id="XP_001016565.1">
    <property type="nucleotide sequence ID" value="XM_001016565.1"/>
</dbReference>
<keyword evidence="3" id="KW-1185">Reference proteome</keyword>
<feature type="coiled-coil region" evidence="1">
    <location>
        <begin position="218"/>
        <end position="250"/>
    </location>
</feature>
<accession>I7MJG5</accession>
<dbReference type="Proteomes" id="UP000009168">
    <property type="component" value="Unassembled WGS sequence"/>
</dbReference>
<dbReference type="KEGG" id="tet:TTHERM_00188890"/>
<organism evidence="2 3">
    <name type="scientific">Tetrahymena thermophila (strain SB210)</name>
    <dbReference type="NCBI Taxonomy" id="312017"/>
    <lineage>
        <taxon>Eukaryota</taxon>
        <taxon>Sar</taxon>
        <taxon>Alveolata</taxon>
        <taxon>Ciliophora</taxon>
        <taxon>Intramacronucleata</taxon>
        <taxon>Oligohymenophorea</taxon>
        <taxon>Hymenostomatida</taxon>
        <taxon>Tetrahymenina</taxon>
        <taxon>Tetrahymenidae</taxon>
        <taxon>Tetrahymena</taxon>
    </lineage>
</organism>
<dbReference type="InParanoid" id="I7MJG5"/>
<gene>
    <name evidence="2" type="ORF">TTHERM_00188890</name>
</gene>
<dbReference type="EMBL" id="GG662693">
    <property type="protein sequence ID" value="EAR96320.1"/>
    <property type="molecule type" value="Genomic_DNA"/>
</dbReference>
<evidence type="ECO:0000313" key="2">
    <source>
        <dbReference type="EMBL" id="EAR96320.1"/>
    </source>
</evidence>
<protein>
    <submittedName>
        <fullName evidence="2">Uncharacterized protein</fullName>
    </submittedName>
</protein>